<keyword evidence="6" id="KW-0788">Thiol protease</keyword>
<evidence type="ECO:0000256" key="1">
    <source>
        <dbReference type="ARBA" id="ARBA00000707"/>
    </source>
</evidence>
<dbReference type="InterPro" id="IPR018200">
    <property type="entry name" value="USP_CS"/>
</dbReference>
<dbReference type="VEuPathDB" id="VectorBase:CQUJHB011845"/>
<dbReference type="GO" id="GO:0016579">
    <property type="term" value="P:protein deubiquitination"/>
    <property type="evidence" value="ECO:0007669"/>
    <property type="project" value="InterPro"/>
</dbReference>
<evidence type="ECO:0000256" key="7">
    <source>
        <dbReference type="SAM" id="MobiDB-lite"/>
    </source>
</evidence>
<dbReference type="OrthoDB" id="333239at2759"/>
<feature type="region of interest" description="Disordered" evidence="7">
    <location>
        <begin position="97"/>
        <end position="120"/>
    </location>
</feature>
<feature type="compositionally biased region" description="Basic and acidic residues" evidence="7">
    <location>
        <begin position="111"/>
        <end position="120"/>
    </location>
</feature>
<dbReference type="KEGG" id="cqu:CpipJ_CPIJ014690"/>
<dbReference type="GO" id="GO:0043161">
    <property type="term" value="P:proteasome-mediated ubiquitin-dependent protein catabolic process"/>
    <property type="evidence" value="ECO:0007669"/>
    <property type="project" value="InterPro"/>
</dbReference>
<dbReference type="PROSITE" id="PS00973">
    <property type="entry name" value="USP_2"/>
    <property type="match status" value="1"/>
</dbReference>
<dbReference type="MEROPS" id="C19.015"/>
<dbReference type="InterPro" id="IPR001394">
    <property type="entry name" value="Peptidase_C19_UCH"/>
</dbReference>
<sequence>MEKQEQADYNYIGRQYLGSNNSGYYTLQAVLTHQGRSSSSGHYVGWVRQKGDQWIKFDDDCVSPVDTEAILKLSGGGDWHCAYVLVYGPKILELPVDDEDKTATEGGGDSKASEEKMAVD</sequence>
<dbReference type="GO" id="GO:0070628">
    <property type="term" value="F:proteasome binding"/>
    <property type="evidence" value="ECO:0007669"/>
    <property type="project" value="TreeGrafter"/>
</dbReference>
<keyword evidence="5" id="KW-0378">Hydrolase</keyword>
<evidence type="ECO:0000313" key="11">
    <source>
        <dbReference type="Proteomes" id="UP000002320"/>
    </source>
</evidence>
<gene>
    <name evidence="10" type="primary">6048072</name>
    <name evidence="9" type="ORF">CpipJ_CPIJ014690</name>
</gene>
<organism>
    <name type="scientific">Culex quinquefasciatus</name>
    <name type="common">Southern house mosquito</name>
    <name type="synonym">Culex pungens</name>
    <dbReference type="NCBI Taxonomy" id="7176"/>
    <lineage>
        <taxon>Eukaryota</taxon>
        <taxon>Metazoa</taxon>
        <taxon>Ecdysozoa</taxon>
        <taxon>Arthropoda</taxon>
        <taxon>Hexapoda</taxon>
        <taxon>Insecta</taxon>
        <taxon>Pterygota</taxon>
        <taxon>Neoptera</taxon>
        <taxon>Endopterygota</taxon>
        <taxon>Diptera</taxon>
        <taxon>Nematocera</taxon>
        <taxon>Culicoidea</taxon>
        <taxon>Culicidae</taxon>
        <taxon>Culicinae</taxon>
        <taxon>Culicini</taxon>
        <taxon>Culex</taxon>
        <taxon>Culex</taxon>
    </lineage>
</organism>
<dbReference type="InterPro" id="IPR038765">
    <property type="entry name" value="Papain-like_cys_pep_sf"/>
</dbReference>
<feature type="domain" description="USP" evidence="8">
    <location>
        <begin position="1"/>
        <end position="90"/>
    </location>
</feature>
<dbReference type="OMA" id="VGWIRRE"/>
<dbReference type="InterPro" id="IPR044635">
    <property type="entry name" value="UBP14-like"/>
</dbReference>
<dbReference type="VEuPathDB" id="VectorBase:CPIJ014690"/>
<dbReference type="EMBL" id="DS232397">
    <property type="protein sequence ID" value="EDS41101.1"/>
    <property type="molecule type" value="Genomic_DNA"/>
</dbReference>
<dbReference type="Pfam" id="PF00443">
    <property type="entry name" value="UCH"/>
    <property type="match status" value="1"/>
</dbReference>
<dbReference type="PANTHER" id="PTHR43982:SF1">
    <property type="entry name" value="UBIQUITIN CARBOXYL-TERMINAL HYDROLASE 14"/>
    <property type="match status" value="1"/>
</dbReference>
<dbReference type="HOGENOM" id="CLU_2051911_0_0_1"/>
<evidence type="ECO:0000313" key="9">
    <source>
        <dbReference type="EMBL" id="EDS41101.1"/>
    </source>
</evidence>
<evidence type="ECO:0000259" key="8">
    <source>
        <dbReference type="PROSITE" id="PS50235"/>
    </source>
</evidence>
<evidence type="ECO:0000313" key="10">
    <source>
        <dbReference type="EnsemblMetazoa" id="CPIJ014690-PA"/>
    </source>
</evidence>
<dbReference type="GO" id="GO:0004843">
    <property type="term" value="F:cysteine-type deubiquitinase activity"/>
    <property type="evidence" value="ECO:0007669"/>
    <property type="project" value="UniProtKB-EC"/>
</dbReference>
<evidence type="ECO:0000256" key="6">
    <source>
        <dbReference type="ARBA" id="ARBA00022807"/>
    </source>
</evidence>
<reference evidence="9" key="1">
    <citation type="submission" date="2007-03" db="EMBL/GenBank/DDBJ databases">
        <title>Annotation of Culex pipiens quinquefasciatus.</title>
        <authorList>
            <consortium name="The Broad Institute Genome Sequencing Platform"/>
            <person name="Atkinson P.W."/>
            <person name="Hemingway J."/>
            <person name="Christensen B.M."/>
            <person name="Higgs S."/>
            <person name="Kodira C."/>
            <person name="Hannick L."/>
            <person name="Megy K."/>
            <person name="O'Leary S."/>
            <person name="Pearson M."/>
            <person name="Haas B.J."/>
            <person name="Mauceli E."/>
            <person name="Wortman J.R."/>
            <person name="Lee N.H."/>
            <person name="Guigo R."/>
            <person name="Stanke M."/>
            <person name="Alvarado L."/>
            <person name="Amedeo P."/>
            <person name="Antoine C.H."/>
            <person name="Arensburger P."/>
            <person name="Bidwell S.L."/>
            <person name="Crawford M."/>
            <person name="Camaro F."/>
            <person name="Devon K."/>
            <person name="Engels R."/>
            <person name="Hammond M."/>
            <person name="Howarth C."/>
            <person name="Koehrsen M."/>
            <person name="Lawson D."/>
            <person name="Montgomery P."/>
            <person name="Nene V."/>
            <person name="Nusbaum C."/>
            <person name="Puiu D."/>
            <person name="Romero-Severson J."/>
            <person name="Severson D.W."/>
            <person name="Shumway M."/>
            <person name="Sisk P."/>
            <person name="Stolte C."/>
            <person name="Zeng Q."/>
            <person name="Eisenstadt E."/>
            <person name="Fraser-Liggett C."/>
            <person name="Strausberg R."/>
            <person name="Galagan J."/>
            <person name="Birren B."/>
            <person name="Collins F.H."/>
        </authorList>
    </citation>
    <scope>NUCLEOTIDE SEQUENCE [LARGE SCALE GENOMIC DNA]</scope>
    <source>
        <strain evidence="9">JHB</strain>
    </source>
</reference>
<accession>B0X5X0</accession>
<keyword evidence="11" id="KW-1185">Reference proteome</keyword>
<keyword evidence="4" id="KW-0833">Ubl conjugation pathway</keyword>
<dbReference type="Proteomes" id="UP000002320">
    <property type="component" value="Unassembled WGS sequence"/>
</dbReference>
<name>B0X5X0_CULQU</name>
<dbReference type="PROSITE" id="PS50235">
    <property type="entry name" value="USP_3"/>
    <property type="match status" value="1"/>
</dbReference>
<protein>
    <recommendedName>
        <fullName evidence="2">ubiquitinyl hydrolase 1</fullName>
        <ecNumber evidence="2">3.4.19.12</ecNumber>
    </recommendedName>
</protein>
<dbReference type="SUPFAM" id="SSF54001">
    <property type="entry name" value="Cysteine proteinases"/>
    <property type="match status" value="1"/>
</dbReference>
<dbReference type="AlphaFoldDB" id="B0X5X0"/>
<evidence type="ECO:0000256" key="5">
    <source>
        <dbReference type="ARBA" id="ARBA00022801"/>
    </source>
</evidence>
<evidence type="ECO:0000256" key="2">
    <source>
        <dbReference type="ARBA" id="ARBA00012759"/>
    </source>
</evidence>
<proteinExistence type="predicted"/>
<dbReference type="Gene3D" id="3.90.70.10">
    <property type="entry name" value="Cysteine proteinases"/>
    <property type="match status" value="1"/>
</dbReference>
<keyword evidence="3" id="KW-0645">Protease</keyword>
<dbReference type="STRING" id="7176.B0X5X0"/>
<reference evidence="10" key="2">
    <citation type="submission" date="2021-02" db="UniProtKB">
        <authorList>
            <consortium name="EnsemblMetazoa"/>
        </authorList>
    </citation>
    <scope>IDENTIFICATION</scope>
    <source>
        <strain evidence="10">JHB</strain>
    </source>
</reference>
<dbReference type="InterPro" id="IPR028889">
    <property type="entry name" value="USP"/>
</dbReference>
<dbReference type="PANTHER" id="PTHR43982">
    <property type="entry name" value="UBIQUITIN CARBOXYL-TERMINAL HYDROLASE"/>
    <property type="match status" value="1"/>
</dbReference>
<dbReference type="EnsemblMetazoa" id="CPIJ014690-RA">
    <property type="protein sequence ID" value="CPIJ014690-PA"/>
    <property type="gene ID" value="CPIJ014690"/>
</dbReference>
<dbReference type="EC" id="3.4.19.12" evidence="2"/>
<evidence type="ECO:0000256" key="4">
    <source>
        <dbReference type="ARBA" id="ARBA00022786"/>
    </source>
</evidence>
<evidence type="ECO:0000256" key="3">
    <source>
        <dbReference type="ARBA" id="ARBA00022670"/>
    </source>
</evidence>
<dbReference type="InParanoid" id="B0X5X0"/>
<comment type="catalytic activity">
    <reaction evidence="1">
        <text>Thiol-dependent hydrolysis of ester, thioester, amide, peptide and isopeptide bonds formed by the C-terminal Gly of ubiquitin (a 76-residue protein attached to proteins as an intracellular targeting signal).</text>
        <dbReference type="EC" id="3.4.19.12"/>
    </reaction>
</comment>
<dbReference type="eggNOG" id="KOG1872">
    <property type="taxonomic scope" value="Eukaryota"/>
</dbReference>
<dbReference type="GO" id="GO:0061136">
    <property type="term" value="P:regulation of proteasomal protein catabolic process"/>
    <property type="evidence" value="ECO:0007669"/>
    <property type="project" value="TreeGrafter"/>
</dbReference>